<evidence type="ECO:0000313" key="2">
    <source>
        <dbReference type="EMBL" id="OHB02099.1"/>
    </source>
</evidence>
<dbReference type="AlphaFoldDB" id="A0A1G2TY77"/>
<evidence type="ECO:0000313" key="3">
    <source>
        <dbReference type="Proteomes" id="UP000178404"/>
    </source>
</evidence>
<name>A0A1G2TY77_9BACT</name>
<accession>A0A1G2TY77</accession>
<dbReference type="Proteomes" id="UP000178404">
    <property type="component" value="Unassembled WGS sequence"/>
</dbReference>
<sequence>MDYNDEKKEKLDNLERKLYSRNAPNIIENKTLSTPLAHSGMEEIEEEEVKESWQNPEASSFDEMAAKISKMAGKKHNFVKKIFVFSVAFFVLASAIAAFVFLGGVNLVSSKNVDIKIVGPLSVGGGQEVSFDINIINNNNIDLDSASLLIEYPTGTRSSYDLTKELSQERFALDKIKSGENYNQKIEVVFFGEKEELKELKFSLEYRVENSSALFYKEKVHEISISSAPVIITPTYPKEVTSNQDISFDIEIASNSKDRIDNFLVRVEYPFGFVFKESIPNTSFDDNVWRFSGLNSGDKKTIRIKGNIIGQNNEERVFKIIVGTASENDERMIAVPFSQLTESVLVKKSFIGLDIFIGGKRGDFAGKGGSQITTDFIVRNNLPGVLFNTSVEVALKGGAFNQLSVVAGNGFFQSFNNTILWDKRSVPTLSELRPGIEEKLSFRLSPLLYQDIVGGAKPEIEMTITAKGERVLESGSIEYVSAIETRKIVLATDLALSSKVVRTVGNIENSGPIPPKADVLTTYTMIWNITNSFNQVSNVEVRATLPSYIKWTNIKTPASEIFSFNPVTNEVVWNVGSVLSNTGFGSTKKEIQFQLEFLPSTSQIGKSPMIMGEATLSGIDKVTGLKVNSSAPAVTTSFSGDPSYKIGDDKVTQ</sequence>
<keyword evidence="1" id="KW-0812">Transmembrane</keyword>
<dbReference type="EMBL" id="MHWA01000007">
    <property type="protein sequence ID" value="OHB02099.1"/>
    <property type="molecule type" value="Genomic_DNA"/>
</dbReference>
<dbReference type="Gene3D" id="2.60.40.1170">
    <property type="entry name" value="Mu homology domain, subdomain B"/>
    <property type="match status" value="1"/>
</dbReference>
<comment type="caution">
    <text evidence="2">The sequence shown here is derived from an EMBL/GenBank/DDBJ whole genome shotgun (WGS) entry which is preliminary data.</text>
</comment>
<protein>
    <recommendedName>
        <fullName evidence="4">DUF11 domain-containing protein</fullName>
    </recommendedName>
</protein>
<organism evidence="2 3">
    <name type="scientific">Candidatus Zambryskibacteria bacterium RIFCSPLOWO2_01_FULL_35_19</name>
    <dbReference type="NCBI Taxonomy" id="1802757"/>
    <lineage>
        <taxon>Bacteria</taxon>
        <taxon>Candidatus Zambryskiibacteriota</taxon>
    </lineage>
</organism>
<feature type="transmembrane region" description="Helical" evidence="1">
    <location>
        <begin position="82"/>
        <end position="105"/>
    </location>
</feature>
<evidence type="ECO:0008006" key="4">
    <source>
        <dbReference type="Google" id="ProtNLM"/>
    </source>
</evidence>
<gene>
    <name evidence="2" type="ORF">A3A90_02470</name>
</gene>
<proteinExistence type="predicted"/>
<evidence type="ECO:0000256" key="1">
    <source>
        <dbReference type="SAM" id="Phobius"/>
    </source>
</evidence>
<keyword evidence="1" id="KW-0472">Membrane</keyword>
<keyword evidence="1" id="KW-1133">Transmembrane helix</keyword>
<reference evidence="2 3" key="1">
    <citation type="journal article" date="2016" name="Nat. Commun.">
        <title>Thousands of microbial genomes shed light on interconnected biogeochemical processes in an aquifer system.</title>
        <authorList>
            <person name="Anantharaman K."/>
            <person name="Brown C.T."/>
            <person name="Hug L.A."/>
            <person name="Sharon I."/>
            <person name="Castelle C.J."/>
            <person name="Probst A.J."/>
            <person name="Thomas B.C."/>
            <person name="Singh A."/>
            <person name="Wilkins M.J."/>
            <person name="Karaoz U."/>
            <person name="Brodie E.L."/>
            <person name="Williams K.H."/>
            <person name="Hubbard S.S."/>
            <person name="Banfield J.F."/>
        </authorList>
    </citation>
    <scope>NUCLEOTIDE SEQUENCE [LARGE SCALE GENOMIC DNA]</scope>
</reference>